<comment type="caution">
    <text evidence="8">The sequence shown here is derived from an EMBL/GenBank/DDBJ whole genome shotgun (WGS) entry which is preliminary data.</text>
</comment>
<evidence type="ECO:0000313" key="9">
    <source>
        <dbReference type="Proteomes" id="UP000482155"/>
    </source>
</evidence>
<evidence type="ECO:0000256" key="3">
    <source>
        <dbReference type="ARBA" id="ARBA00023237"/>
    </source>
</evidence>
<dbReference type="GO" id="GO:0009279">
    <property type="term" value="C:cell outer membrane"/>
    <property type="evidence" value="ECO:0007669"/>
    <property type="project" value="UniProtKB-SubCell"/>
</dbReference>
<feature type="compositionally biased region" description="Basic and acidic residues" evidence="5">
    <location>
        <begin position="262"/>
        <end position="272"/>
    </location>
</feature>
<protein>
    <submittedName>
        <fullName evidence="8">OmpA family protein</fullName>
    </submittedName>
</protein>
<dbReference type="InterPro" id="IPR006664">
    <property type="entry name" value="OMP_bac"/>
</dbReference>
<dbReference type="PRINTS" id="PR01021">
    <property type="entry name" value="OMPADOMAIN"/>
</dbReference>
<evidence type="ECO:0000256" key="4">
    <source>
        <dbReference type="PROSITE-ProRule" id="PRU00473"/>
    </source>
</evidence>
<keyword evidence="9" id="KW-1185">Reference proteome</keyword>
<evidence type="ECO:0000256" key="6">
    <source>
        <dbReference type="SAM" id="SignalP"/>
    </source>
</evidence>
<name>A0A6B3SML3_9BURK</name>
<evidence type="ECO:0000256" key="5">
    <source>
        <dbReference type="SAM" id="MobiDB-lite"/>
    </source>
</evidence>
<comment type="subcellular location">
    <subcellularLocation>
        <location evidence="1">Cell outer membrane</location>
    </subcellularLocation>
</comment>
<dbReference type="Pfam" id="PF00691">
    <property type="entry name" value="OmpA"/>
    <property type="match status" value="1"/>
</dbReference>
<feature type="signal peptide" evidence="6">
    <location>
        <begin position="1"/>
        <end position="22"/>
    </location>
</feature>
<dbReference type="InterPro" id="IPR050330">
    <property type="entry name" value="Bact_OuterMem_StrucFunc"/>
</dbReference>
<keyword evidence="3" id="KW-0998">Cell outer membrane</keyword>
<evidence type="ECO:0000259" key="7">
    <source>
        <dbReference type="PROSITE" id="PS51123"/>
    </source>
</evidence>
<dbReference type="InterPro" id="IPR006665">
    <property type="entry name" value="OmpA-like"/>
</dbReference>
<dbReference type="PROSITE" id="PS51123">
    <property type="entry name" value="OMPA_2"/>
    <property type="match status" value="1"/>
</dbReference>
<dbReference type="SUPFAM" id="SSF103088">
    <property type="entry name" value="OmpA-like"/>
    <property type="match status" value="1"/>
</dbReference>
<evidence type="ECO:0000256" key="1">
    <source>
        <dbReference type="ARBA" id="ARBA00004442"/>
    </source>
</evidence>
<dbReference type="Gene3D" id="3.30.1330.60">
    <property type="entry name" value="OmpA-like domain"/>
    <property type="match status" value="1"/>
</dbReference>
<accession>A0A6B3SML3</accession>
<proteinExistence type="predicted"/>
<reference evidence="8 9" key="1">
    <citation type="submission" date="2020-02" db="EMBL/GenBank/DDBJ databases">
        <authorList>
            <person name="Kim M.K."/>
        </authorList>
    </citation>
    <scope>NUCLEOTIDE SEQUENCE [LARGE SCALE GENOMIC DNA]</scope>
    <source>
        <strain evidence="8 9">17J57-3</strain>
    </source>
</reference>
<dbReference type="Proteomes" id="UP000482155">
    <property type="component" value="Unassembled WGS sequence"/>
</dbReference>
<feature type="chain" id="PRO_5025357287" evidence="6">
    <location>
        <begin position="23"/>
        <end position="279"/>
    </location>
</feature>
<keyword evidence="2 4" id="KW-0472">Membrane</keyword>
<dbReference type="PANTHER" id="PTHR30329:SF21">
    <property type="entry name" value="LIPOPROTEIN YIAD-RELATED"/>
    <property type="match status" value="1"/>
</dbReference>
<dbReference type="RefSeq" id="WP_163963673.1">
    <property type="nucleotide sequence ID" value="NZ_JAAIVB010000041.1"/>
</dbReference>
<evidence type="ECO:0000313" key="8">
    <source>
        <dbReference type="EMBL" id="NEX61947.1"/>
    </source>
</evidence>
<gene>
    <name evidence="8" type="ORF">G3574_12740</name>
</gene>
<evidence type="ECO:0000256" key="2">
    <source>
        <dbReference type="ARBA" id="ARBA00023136"/>
    </source>
</evidence>
<dbReference type="AlphaFoldDB" id="A0A6B3SML3"/>
<keyword evidence="6" id="KW-0732">Signal</keyword>
<feature type="region of interest" description="Disordered" evidence="5">
    <location>
        <begin position="248"/>
        <end position="272"/>
    </location>
</feature>
<sequence>MNRASQWIASIALMLMIASAFAAKDPSDTEGTAEHPQVARFPNFFIDNSKYNDYNEVGFNLKNGEQVKGGKYWFVDYILKEGARQPSTVELVRNYENAFKKAGGGLVYRESPEDVVYRMPLGGSGERWMKLHVDNDGYRYQIEVIDTGSMEQKVEFSADQMSDAIKKNGFVALNGIMFDTGRATIKPESEPLLKEVAALLKKEQSLKLSIEGHTDNVGDKKANLDLSKKRAESVIAYVTKAGIDPRRLKADGKGDTAPVADNRTEEGRAKNRRVELVRF</sequence>
<feature type="domain" description="OmpA-like" evidence="7">
    <location>
        <begin position="165"/>
        <end position="279"/>
    </location>
</feature>
<dbReference type="InterPro" id="IPR036737">
    <property type="entry name" value="OmpA-like_sf"/>
</dbReference>
<dbReference type="EMBL" id="JAAIVB010000041">
    <property type="protein sequence ID" value="NEX61947.1"/>
    <property type="molecule type" value="Genomic_DNA"/>
</dbReference>
<dbReference type="CDD" id="cd07185">
    <property type="entry name" value="OmpA_C-like"/>
    <property type="match status" value="1"/>
</dbReference>
<dbReference type="PANTHER" id="PTHR30329">
    <property type="entry name" value="STATOR ELEMENT OF FLAGELLAR MOTOR COMPLEX"/>
    <property type="match status" value="1"/>
</dbReference>
<organism evidence="8 9">
    <name type="scientific">Noviherbaspirillum galbum</name>
    <dbReference type="NCBI Taxonomy" id="2709383"/>
    <lineage>
        <taxon>Bacteria</taxon>
        <taxon>Pseudomonadati</taxon>
        <taxon>Pseudomonadota</taxon>
        <taxon>Betaproteobacteria</taxon>
        <taxon>Burkholderiales</taxon>
        <taxon>Oxalobacteraceae</taxon>
        <taxon>Noviherbaspirillum</taxon>
    </lineage>
</organism>